<accession>A0A914PCA4</accession>
<dbReference type="WBParaSite" id="PDA_v2.g15220.t1">
    <property type="protein sequence ID" value="PDA_v2.g15220.t1"/>
    <property type="gene ID" value="PDA_v2.g15220"/>
</dbReference>
<dbReference type="Proteomes" id="UP000887578">
    <property type="component" value="Unplaced"/>
</dbReference>
<name>A0A914PCA4_9BILA</name>
<proteinExistence type="predicted"/>
<sequence length="221" mass="25032">MATSDEFVVFKEKKQNFVNGISQTNVQNQYSNLNLNQSYKYPITFPVQTCSKSFTDKNCEGITATAKLPDSKVSDYCKESEKLLLLKKSSEWLNLKNNAEAEPDKRWKKNYSYTTRNKSTLSLHIVAYEKSVEVAASDPFSGKNYKDLKNGISQSIRNEKQIFASSFIVQNPFEFPRQQSDTTTTEYTTSTTEISEFTTSQSLLNLSEASTNGQQGINLIQ</sequence>
<reference evidence="2" key="1">
    <citation type="submission" date="2022-11" db="UniProtKB">
        <authorList>
            <consortium name="WormBaseParasite"/>
        </authorList>
    </citation>
    <scope>IDENTIFICATION</scope>
</reference>
<evidence type="ECO:0000313" key="1">
    <source>
        <dbReference type="Proteomes" id="UP000887578"/>
    </source>
</evidence>
<protein>
    <submittedName>
        <fullName evidence="2">Vitellogenin</fullName>
    </submittedName>
</protein>
<dbReference type="AlphaFoldDB" id="A0A914PCA4"/>
<organism evidence="1 2">
    <name type="scientific">Panagrolaimus davidi</name>
    <dbReference type="NCBI Taxonomy" id="227884"/>
    <lineage>
        <taxon>Eukaryota</taxon>
        <taxon>Metazoa</taxon>
        <taxon>Ecdysozoa</taxon>
        <taxon>Nematoda</taxon>
        <taxon>Chromadorea</taxon>
        <taxon>Rhabditida</taxon>
        <taxon>Tylenchina</taxon>
        <taxon>Panagrolaimomorpha</taxon>
        <taxon>Panagrolaimoidea</taxon>
        <taxon>Panagrolaimidae</taxon>
        <taxon>Panagrolaimus</taxon>
    </lineage>
</organism>
<keyword evidence="1" id="KW-1185">Reference proteome</keyword>
<evidence type="ECO:0000313" key="2">
    <source>
        <dbReference type="WBParaSite" id="PDA_v2.g15220.t1"/>
    </source>
</evidence>